<dbReference type="OrthoDB" id="20872at2759"/>
<name>A0A9P4V2Q2_9PLEO</name>
<accession>A0A9P4V2Q2</accession>
<feature type="non-terminal residue" evidence="2">
    <location>
        <position position="1"/>
    </location>
</feature>
<dbReference type="Proteomes" id="UP000799444">
    <property type="component" value="Unassembled WGS sequence"/>
</dbReference>
<evidence type="ECO:0000313" key="3">
    <source>
        <dbReference type="Proteomes" id="UP000799444"/>
    </source>
</evidence>
<keyword evidence="3" id="KW-1185">Reference proteome</keyword>
<dbReference type="PANTHER" id="PTHR10622">
    <property type="entry name" value="HET DOMAIN-CONTAINING PROTEIN"/>
    <property type="match status" value="1"/>
</dbReference>
<proteinExistence type="predicted"/>
<evidence type="ECO:0000259" key="1">
    <source>
        <dbReference type="Pfam" id="PF06985"/>
    </source>
</evidence>
<gene>
    <name evidence="2" type="ORF">EJ04DRAFT_437145</name>
</gene>
<protein>
    <submittedName>
        <fullName evidence="2">Heterokaryon incompatibility</fullName>
    </submittedName>
</protein>
<feature type="domain" description="Heterokaryon incompatibility" evidence="1">
    <location>
        <begin position="8"/>
        <end position="78"/>
    </location>
</feature>
<comment type="caution">
    <text evidence="2">The sequence shown here is derived from an EMBL/GenBank/DDBJ whole genome shotgun (WGS) entry which is preliminary data.</text>
</comment>
<dbReference type="Pfam" id="PF06985">
    <property type="entry name" value="HET"/>
    <property type="match status" value="1"/>
</dbReference>
<dbReference type="PANTHER" id="PTHR10622:SF11">
    <property type="entry name" value="HET-DOMAIN-CONTAINING PROTEIN"/>
    <property type="match status" value="1"/>
</dbReference>
<reference evidence="2" key="1">
    <citation type="journal article" date="2020" name="Stud. Mycol.">
        <title>101 Dothideomycetes genomes: a test case for predicting lifestyles and emergence of pathogens.</title>
        <authorList>
            <person name="Haridas S."/>
            <person name="Albert R."/>
            <person name="Binder M."/>
            <person name="Bloem J."/>
            <person name="Labutti K."/>
            <person name="Salamov A."/>
            <person name="Andreopoulos B."/>
            <person name="Baker S."/>
            <person name="Barry K."/>
            <person name="Bills G."/>
            <person name="Bluhm B."/>
            <person name="Cannon C."/>
            <person name="Castanera R."/>
            <person name="Culley D."/>
            <person name="Daum C."/>
            <person name="Ezra D."/>
            <person name="Gonzalez J."/>
            <person name="Henrissat B."/>
            <person name="Kuo A."/>
            <person name="Liang C."/>
            <person name="Lipzen A."/>
            <person name="Lutzoni F."/>
            <person name="Magnuson J."/>
            <person name="Mondo S."/>
            <person name="Nolan M."/>
            <person name="Ohm R."/>
            <person name="Pangilinan J."/>
            <person name="Park H.-J."/>
            <person name="Ramirez L."/>
            <person name="Alfaro M."/>
            <person name="Sun H."/>
            <person name="Tritt A."/>
            <person name="Yoshinaga Y."/>
            <person name="Zwiers L.-H."/>
            <person name="Turgeon B."/>
            <person name="Goodwin S."/>
            <person name="Spatafora J."/>
            <person name="Crous P."/>
            <person name="Grigoriev I."/>
        </authorList>
    </citation>
    <scope>NUCLEOTIDE SEQUENCE</scope>
    <source>
        <strain evidence="2">CBS 125425</strain>
    </source>
</reference>
<dbReference type="AlphaFoldDB" id="A0A9P4V2Q2"/>
<dbReference type="InterPro" id="IPR010730">
    <property type="entry name" value="HET"/>
</dbReference>
<dbReference type="EMBL" id="ML996148">
    <property type="protein sequence ID" value="KAF2734398.1"/>
    <property type="molecule type" value="Genomic_DNA"/>
</dbReference>
<sequence>RDYIPRHAILSHLWGADEAEVTFKDIMGGTGQHKLGYNKIRFCGEKAHKKLQYFWIDTCCVDKLNNVELQDAINSMFRWY</sequence>
<evidence type="ECO:0000313" key="2">
    <source>
        <dbReference type="EMBL" id="KAF2734398.1"/>
    </source>
</evidence>
<organism evidence="2 3">
    <name type="scientific">Polyplosphaeria fusca</name>
    <dbReference type="NCBI Taxonomy" id="682080"/>
    <lineage>
        <taxon>Eukaryota</taxon>
        <taxon>Fungi</taxon>
        <taxon>Dikarya</taxon>
        <taxon>Ascomycota</taxon>
        <taxon>Pezizomycotina</taxon>
        <taxon>Dothideomycetes</taxon>
        <taxon>Pleosporomycetidae</taxon>
        <taxon>Pleosporales</taxon>
        <taxon>Tetraplosphaeriaceae</taxon>
        <taxon>Polyplosphaeria</taxon>
    </lineage>
</organism>